<organism evidence="1 2">
    <name type="scientific">Cupriavidus pampae</name>
    <dbReference type="NCBI Taxonomy" id="659251"/>
    <lineage>
        <taxon>Bacteria</taxon>
        <taxon>Pseudomonadati</taxon>
        <taxon>Pseudomonadota</taxon>
        <taxon>Betaproteobacteria</taxon>
        <taxon>Burkholderiales</taxon>
        <taxon>Burkholderiaceae</taxon>
        <taxon>Cupriavidus</taxon>
    </lineage>
</organism>
<gene>
    <name evidence="1" type="ORF">LMG32289_06429</name>
</gene>
<dbReference type="EMBL" id="CAJZAG010000018">
    <property type="protein sequence ID" value="CAG9186448.1"/>
    <property type="molecule type" value="Genomic_DNA"/>
</dbReference>
<dbReference type="Proteomes" id="UP000706525">
    <property type="component" value="Unassembled WGS sequence"/>
</dbReference>
<dbReference type="RefSeq" id="WP_223995615.1">
    <property type="nucleotide sequence ID" value="NZ_CAJZAG010000018.1"/>
</dbReference>
<evidence type="ECO:0000313" key="2">
    <source>
        <dbReference type="Proteomes" id="UP000706525"/>
    </source>
</evidence>
<comment type="caution">
    <text evidence="1">The sequence shown here is derived from an EMBL/GenBank/DDBJ whole genome shotgun (WGS) entry which is preliminary data.</text>
</comment>
<accession>A0ABN7ZKH5</accession>
<proteinExistence type="predicted"/>
<sequence>MRYIPTSAAKVDDLKKQAKKLQRKGGGKHADLLNRVARNAGYDHWHHVTLCLKEFEDRAGFGKLNAELDLIVSSAQAGETRIVITGPETMMVPLVLFTSQGDAWMLDVDEELAICLIWHGEVLPRNIKDAGRNIEIEWEGRFALDGDAFLVDTEHPLIGTRAILGYPIHELRQAIDKAQSFDKRANTIFGQDGAEDLTPGLIDHLVAQGWERQSLGNGARDGARYNPSRDSLLYPAFTDSDFED</sequence>
<evidence type="ECO:0000313" key="1">
    <source>
        <dbReference type="EMBL" id="CAG9186448.1"/>
    </source>
</evidence>
<name>A0ABN7ZKH5_9BURK</name>
<reference evidence="1 2" key="1">
    <citation type="submission" date="2021-08" db="EMBL/GenBank/DDBJ databases">
        <authorList>
            <person name="Peeters C."/>
        </authorList>
    </citation>
    <scope>NUCLEOTIDE SEQUENCE [LARGE SCALE GENOMIC DNA]</scope>
    <source>
        <strain evidence="1 2">LMG 32289</strain>
    </source>
</reference>
<protein>
    <submittedName>
        <fullName evidence="1">Uncharacterized protein</fullName>
    </submittedName>
</protein>
<keyword evidence="2" id="KW-1185">Reference proteome</keyword>